<gene>
    <name evidence="1" type="ORF">GSMUA_55850.1</name>
</gene>
<accession>A0A8D7B599</accession>
<reference evidence="1" key="1">
    <citation type="submission" date="2021-03" db="EMBL/GenBank/DDBJ databases">
        <authorList>
            <consortium name="Genoscope - CEA"/>
            <person name="William W."/>
        </authorList>
    </citation>
    <scope>NUCLEOTIDE SEQUENCE</scope>
    <source>
        <strain evidence="1">Doubled-haploid Pahang</strain>
    </source>
</reference>
<dbReference type="EMBL" id="HG996467">
    <property type="protein sequence ID" value="CAG1860691.1"/>
    <property type="molecule type" value="Genomic_DNA"/>
</dbReference>
<sequence>MYQVEQLTHIMRHTCLRSTILNYTNDCGKDVGIIMNSVDKSTIYLHL</sequence>
<evidence type="ECO:0000313" key="1">
    <source>
        <dbReference type="EMBL" id="CAG1860691.1"/>
    </source>
</evidence>
<organism evidence="1">
    <name type="scientific">Musa acuminata subsp. malaccensis</name>
    <name type="common">Wild banana</name>
    <name type="synonym">Musa malaccensis</name>
    <dbReference type="NCBI Taxonomy" id="214687"/>
    <lineage>
        <taxon>Eukaryota</taxon>
        <taxon>Viridiplantae</taxon>
        <taxon>Streptophyta</taxon>
        <taxon>Embryophyta</taxon>
        <taxon>Tracheophyta</taxon>
        <taxon>Spermatophyta</taxon>
        <taxon>Magnoliopsida</taxon>
        <taxon>Liliopsida</taxon>
        <taxon>Zingiberales</taxon>
        <taxon>Musaceae</taxon>
        <taxon>Musa</taxon>
    </lineage>
</organism>
<proteinExistence type="predicted"/>
<name>A0A8D7B599_MUSAM</name>
<dbReference type="AlphaFoldDB" id="A0A8D7B599"/>
<protein>
    <submittedName>
        <fullName evidence="1">(wild Malaysian banana) hypothetical protein</fullName>
    </submittedName>
</protein>